<sequence length="129" mass="14981">MRNVRNDIYTIYKGKEYEVGAMNPDIVSLRSYDPSDVSDGFSLYKGVVYIKRVHRSELEEIYSITTYAEYEGIKFQVIKEDGDKILLSGVIGDYRVFEKLGMKIVDKGVYEKWVDKSDVTAIYEEKRPI</sequence>
<comment type="caution">
    <text evidence="1">The sequence shown here is derived from an EMBL/GenBank/DDBJ whole genome shotgun (WGS) entry which is preliminary data.</text>
</comment>
<gene>
    <name evidence="1" type="ORF">B9R14_02165</name>
</gene>
<evidence type="ECO:0000313" key="2">
    <source>
        <dbReference type="Proteomes" id="UP000239720"/>
    </source>
</evidence>
<evidence type="ECO:0000313" key="1">
    <source>
        <dbReference type="EMBL" id="PQQ65690.1"/>
    </source>
</evidence>
<dbReference type="AlphaFoldDB" id="A0A2S8R7C0"/>
<protein>
    <submittedName>
        <fullName evidence="1">Uncharacterized protein</fullName>
    </submittedName>
</protein>
<dbReference type="Proteomes" id="UP000239720">
    <property type="component" value="Unassembled WGS sequence"/>
</dbReference>
<name>A0A2S8R7C0_9FIRM</name>
<reference evidence="1 2" key="1">
    <citation type="journal article" date="2018" name="Syst. Appl. Microbiol.">
        <title>Characterization and high-quality draft genome sequence of Herbivorax saccincola A7, an anaerobic, alkaliphilic, thermophilic, cellulolytic, and xylanolytic bacterium.</title>
        <authorList>
            <person name="Aikawa S."/>
            <person name="Baramee S."/>
            <person name="Sermsathanaswadi J."/>
            <person name="Thianheng P."/>
            <person name="Tachaapaikoon C."/>
            <person name="Shikata A."/>
            <person name="Waeonukul R."/>
            <person name="Pason P."/>
            <person name="Ratanakhanokchai K."/>
            <person name="Kosugi A."/>
        </authorList>
    </citation>
    <scope>NUCLEOTIDE SEQUENCE [LARGE SCALE GENOMIC DNA]</scope>
    <source>
        <strain evidence="1 2">A7</strain>
    </source>
</reference>
<dbReference type="EMBL" id="NEMB01000003">
    <property type="protein sequence ID" value="PQQ65690.1"/>
    <property type="molecule type" value="Genomic_DNA"/>
</dbReference>
<accession>A0A2S8R7C0</accession>
<dbReference type="OrthoDB" id="2087613at2"/>
<proteinExistence type="predicted"/>
<dbReference type="RefSeq" id="WP_105367515.1">
    <property type="nucleotide sequence ID" value="NZ_NEMB01000003.1"/>
</dbReference>
<dbReference type="PIRSF" id="PIRSF033725">
    <property type="entry name" value="UCP033725"/>
    <property type="match status" value="1"/>
</dbReference>
<dbReference type="InterPro" id="IPR017020">
    <property type="entry name" value="UCP033725"/>
</dbReference>
<organism evidence="1 2">
    <name type="scientific">Acetivibrio saccincola</name>
    <dbReference type="NCBI Taxonomy" id="1677857"/>
    <lineage>
        <taxon>Bacteria</taxon>
        <taxon>Bacillati</taxon>
        <taxon>Bacillota</taxon>
        <taxon>Clostridia</taxon>
        <taxon>Eubacteriales</taxon>
        <taxon>Oscillospiraceae</taxon>
        <taxon>Acetivibrio</taxon>
    </lineage>
</organism>